<reference evidence="1 2" key="1">
    <citation type="submission" date="2019-12" db="EMBL/GenBank/DDBJ databases">
        <title>Nocardia sp. nov. ET3-3 isolated from soil.</title>
        <authorList>
            <person name="Kanchanasin P."/>
            <person name="Tanasupawat S."/>
            <person name="Yuki M."/>
            <person name="Kudo T."/>
        </authorList>
    </citation>
    <scope>NUCLEOTIDE SEQUENCE [LARGE SCALE GENOMIC DNA]</scope>
    <source>
        <strain evidence="1 2">ET3-3</strain>
    </source>
</reference>
<sequence>MTAVTPLVHPHSAIGDFTIRDVIEGQTAGQLIVAADDWGWWTTLLGGNTIAPTTGIQHTVAEGLVRAGFLVRRGHRYQLTHTGHDVGKNRGFVRVAVRGWEPTFRQLSDSPHREYIPAATEPGEVARGCTDIARRRPEIFEAIGHAIATGEPGCTIDLGCADAGRVTALAGIAERERFLGVDIEDGVIAAATAELDARGLGERITLLAGSVQPEPTPPAWLAEVDRDTVTTAMSFFLLHQLASDGDGIAAVLRGWMDWFPNLRRLVIGDGYLLEAPSWTQQPWFSPTYEIYHAVTGVRLWTRHEYEQAFADLGWIVRRRLEDHTMLVTTILELPRLSGPSADG</sequence>
<proteinExistence type="predicted"/>
<dbReference type="Gene3D" id="3.40.50.150">
    <property type="entry name" value="Vaccinia Virus protein VP39"/>
    <property type="match status" value="1"/>
</dbReference>
<evidence type="ECO:0000313" key="2">
    <source>
        <dbReference type="Proteomes" id="UP000466794"/>
    </source>
</evidence>
<organism evidence="1 2">
    <name type="scientific">Nocardia terrae</name>
    <dbReference type="NCBI Taxonomy" id="2675851"/>
    <lineage>
        <taxon>Bacteria</taxon>
        <taxon>Bacillati</taxon>
        <taxon>Actinomycetota</taxon>
        <taxon>Actinomycetes</taxon>
        <taxon>Mycobacteriales</taxon>
        <taxon>Nocardiaceae</taxon>
        <taxon>Nocardia</taxon>
    </lineage>
</organism>
<dbReference type="RefSeq" id="WP_157355789.1">
    <property type="nucleotide sequence ID" value="NZ_WRPP01000001.1"/>
</dbReference>
<dbReference type="Proteomes" id="UP000466794">
    <property type="component" value="Unassembled WGS sequence"/>
</dbReference>
<gene>
    <name evidence="1" type="ORF">GPX89_06890</name>
</gene>
<dbReference type="EMBL" id="WRPP01000001">
    <property type="protein sequence ID" value="MVU76971.1"/>
    <property type="molecule type" value="Genomic_DNA"/>
</dbReference>
<dbReference type="AlphaFoldDB" id="A0A7K1URL6"/>
<accession>A0A7K1URL6</accession>
<dbReference type="InterPro" id="IPR029063">
    <property type="entry name" value="SAM-dependent_MTases_sf"/>
</dbReference>
<comment type="caution">
    <text evidence="1">The sequence shown here is derived from an EMBL/GenBank/DDBJ whole genome shotgun (WGS) entry which is preliminary data.</text>
</comment>
<protein>
    <recommendedName>
        <fullName evidence="3">Methyltransferase domain-containing protein</fullName>
    </recommendedName>
</protein>
<evidence type="ECO:0008006" key="3">
    <source>
        <dbReference type="Google" id="ProtNLM"/>
    </source>
</evidence>
<keyword evidence="2" id="KW-1185">Reference proteome</keyword>
<name>A0A7K1URL6_9NOCA</name>
<dbReference type="SUPFAM" id="SSF53335">
    <property type="entry name" value="S-adenosyl-L-methionine-dependent methyltransferases"/>
    <property type="match status" value="1"/>
</dbReference>
<evidence type="ECO:0000313" key="1">
    <source>
        <dbReference type="EMBL" id="MVU76971.1"/>
    </source>
</evidence>